<protein>
    <submittedName>
        <fullName evidence="1">Uncharacterized protein</fullName>
    </submittedName>
</protein>
<name>A0A4S9CAN0_AURPU</name>
<evidence type="ECO:0000313" key="1">
    <source>
        <dbReference type="EMBL" id="THX02697.1"/>
    </source>
</evidence>
<accession>A0A4S9CAN0</accession>
<dbReference type="EMBL" id="QZAS01000037">
    <property type="protein sequence ID" value="THX02697.1"/>
    <property type="molecule type" value="Genomic_DNA"/>
</dbReference>
<gene>
    <name evidence="1" type="ORF">D6D13_08180</name>
</gene>
<proteinExistence type="predicted"/>
<sequence length="308" mass="35402">MGIRGLFEHSEYEMSSRDEPSFQHVAKEIPRWLHKAEIFPDHDHHHRHEFYKPKRYVTASITAASTVPGQELEKKIQLATSANAEATAHFLRTCALVEQYRACHFKHDGNSSLCILNLCCPLDHGFDYEEQDLFGTTIYYNADNAVVYDVLEAMQAKPIMLFERFATYDAESILRNYAGTQRMVVLTESFAPEESFQALKLRHCAPLEAAQLRVPRVSTTTSSSTSFINNYDVAMDQRELQIEQAIEAIRTREVPSIRAAQRAYGILELTLRARLNGSTNRRAAYEHEKRLAKRQEEFLVDWILEQDA</sequence>
<reference evidence="1" key="1">
    <citation type="submission" date="2018-10" db="EMBL/GenBank/DDBJ databases">
        <title>Fifty Aureobasidium pullulans genomes reveal a recombining polyextremotolerant generalist.</title>
        <authorList>
            <person name="Gostincar C."/>
            <person name="Turk M."/>
            <person name="Zajc J."/>
            <person name="Gunde-Cimerman N."/>
        </authorList>
    </citation>
    <scope>NUCLEOTIDE SEQUENCE [LARGE SCALE GENOMIC DNA]</scope>
    <source>
        <strain evidence="1">EXF-10085</strain>
    </source>
</reference>
<comment type="caution">
    <text evidence="1">The sequence shown here is derived from an EMBL/GenBank/DDBJ whole genome shotgun (WGS) entry which is preliminary data.</text>
</comment>
<dbReference type="AlphaFoldDB" id="A0A4S9CAN0"/>
<organism evidence="1">
    <name type="scientific">Aureobasidium pullulans</name>
    <name type="common">Black yeast</name>
    <name type="synonym">Pullularia pullulans</name>
    <dbReference type="NCBI Taxonomy" id="5580"/>
    <lineage>
        <taxon>Eukaryota</taxon>
        <taxon>Fungi</taxon>
        <taxon>Dikarya</taxon>
        <taxon>Ascomycota</taxon>
        <taxon>Pezizomycotina</taxon>
        <taxon>Dothideomycetes</taxon>
        <taxon>Dothideomycetidae</taxon>
        <taxon>Dothideales</taxon>
        <taxon>Saccotheciaceae</taxon>
        <taxon>Aureobasidium</taxon>
    </lineage>
</organism>